<dbReference type="Gene3D" id="3.40.50.300">
    <property type="entry name" value="P-loop containing nucleotide triphosphate hydrolases"/>
    <property type="match status" value="1"/>
</dbReference>
<dbReference type="Pfam" id="PF01637">
    <property type="entry name" value="ATPase_2"/>
    <property type="match status" value="1"/>
</dbReference>
<dbReference type="AlphaFoldDB" id="A0A510DZD7"/>
<organism evidence="2 3">
    <name type="scientific">Sulfuracidifex tepidarius</name>
    <dbReference type="NCBI Taxonomy" id="1294262"/>
    <lineage>
        <taxon>Archaea</taxon>
        <taxon>Thermoproteota</taxon>
        <taxon>Thermoprotei</taxon>
        <taxon>Sulfolobales</taxon>
        <taxon>Sulfolobaceae</taxon>
        <taxon>Sulfuracidifex</taxon>
    </lineage>
</organism>
<dbReference type="Proteomes" id="UP000325030">
    <property type="component" value="Chromosome"/>
</dbReference>
<dbReference type="InterPro" id="IPR036388">
    <property type="entry name" value="WH-like_DNA-bd_sf"/>
</dbReference>
<evidence type="ECO:0000259" key="1">
    <source>
        <dbReference type="Pfam" id="PF01637"/>
    </source>
</evidence>
<dbReference type="PANTHER" id="PTHR34301">
    <property type="entry name" value="DNA-BINDING PROTEIN-RELATED"/>
    <property type="match status" value="1"/>
</dbReference>
<accession>A0A510DZD7</accession>
<dbReference type="InterPro" id="IPR036390">
    <property type="entry name" value="WH_DNA-bd_sf"/>
</dbReference>
<dbReference type="PANTHER" id="PTHR34301:SF8">
    <property type="entry name" value="ATPASE DOMAIN-CONTAINING PROTEIN"/>
    <property type="match status" value="1"/>
</dbReference>
<evidence type="ECO:0000313" key="3">
    <source>
        <dbReference type="Proteomes" id="UP000325030"/>
    </source>
</evidence>
<dbReference type="SUPFAM" id="SSF46785">
    <property type="entry name" value="Winged helix' DNA-binding domain"/>
    <property type="match status" value="1"/>
</dbReference>
<reference evidence="3" key="1">
    <citation type="submission" date="2018-09" db="EMBL/GenBank/DDBJ databases">
        <title>Complete Genome Sequencing of Sulfolobus sp. JCM 16834.</title>
        <authorList>
            <person name="Kato S."/>
            <person name="Itoh T."/>
            <person name="Ohkuma M."/>
        </authorList>
    </citation>
    <scope>NUCLEOTIDE SEQUENCE [LARGE SCALE GENOMIC DNA]</scope>
    <source>
        <strain evidence="3">IC-007</strain>
    </source>
</reference>
<dbReference type="SUPFAM" id="SSF52540">
    <property type="entry name" value="P-loop containing nucleoside triphosphate hydrolases"/>
    <property type="match status" value="1"/>
</dbReference>
<dbReference type="RefSeq" id="WP_149564561.1">
    <property type="nucleotide sequence ID" value="NZ_AP018930.1"/>
</dbReference>
<proteinExistence type="predicted"/>
<evidence type="ECO:0000313" key="2">
    <source>
        <dbReference type="EMBL" id="BBG25606.1"/>
    </source>
</evidence>
<dbReference type="Gene3D" id="1.10.10.10">
    <property type="entry name" value="Winged helix-like DNA-binding domain superfamily/Winged helix DNA-binding domain"/>
    <property type="match status" value="1"/>
</dbReference>
<dbReference type="GeneID" id="41716629"/>
<dbReference type="Gene3D" id="1.10.8.60">
    <property type="match status" value="1"/>
</dbReference>
<dbReference type="InterPro" id="IPR027417">
    <property type="entry name" value="P-loop_NTPase"/>
</dbReference>
<protein>
    <recommendedName>
        <fullName evidence="1">ATPase domain-containing protein</fullName>
    </recommendedName>
</protein>
<gene>
    <name evidence="2" type="ORF">IC007_0111</name>
</gene>
<dbReference type="EMBL" id="AP018930">
    <property type="protein sequence ID" value="BBG25606.1"/>
    <property type="molecule type" value="Genomic_DNA"/>
</dbReference>
<name>A0A510DZD7_9CREN</name>
<feature type="domain" description="ATPase" evidence="1">
    <location>
        <begin position="14"/>
        <end position="239"/>
    </location>
</feature>
<dbReference type="InterPro" id="IPR011579">
    <property type="entry name" value="ATPase_dom"/>
</dbReference>
<dbReference type="GO" id="GO:0005524">
    <property type="term" value="F:ATP binding"/>
    <property type="evidence" value="ECO:0007669"/>
    <property type="project" value="InterPro"/>
</dbReference>
<sequence>MILDERPKSRKEDLFDRDEELGLLLKAIRDGKPLILLTGIRRIGKTSVFQVALNEWGGSSVVLDCRKLKENYGRKDLYSLLSGALSRTEKIRDLLSKVQGVSVVGNYVELKWGGERYVSLADLFDHLNERKVIVAIDEAQKLRGPLSSEVKDAIAHAYDYDRNVTFLLTGSEVGLLREFLGVDDEGSPLFGRHYVEVELSRFTREKSEEMLRKGFAEVGAEEGGVGELVDAFDGIPGWLVFAGLRYVQGKPIEEVKDLASKLALNEMRGLSRREREVLKCLGKGRKGWKAMKECVEEMERSTVSTSVLDRALRNLEKMSLVRDYSFLDPVYEEASKRL</sequence>